<reference evidence="1" key="2">
    <citation type="submission" date="2025-09" db="UniProtKB">
        <authorList>
            <consortium name="Ensembl"/>
        </authorList>
    </citation>
    <scope>IDENTIFICATION</scope>
</reference>
<protein>
    <submittedName>
        <fullName evidence="1">Uncharacterized protein</fullName>
    </submittedName>
</protein>
<evidence type="ECO:0000313" key="2">
    <source>
        <dbReference type="Proteomes" id="UP000694392"/>
    </source>
</evidence>
<dbReference type="Ensembl" id="ENSSPUT00000017935.1">
    <property type="protein sequence ID" value="ENSSPUP00000016837.1"/>
    <property type="gene ID" value="ENSSPUG00000013022.1"/>
</dbReference>
<keyword evidence="2" id="KW-1185">Reference proteome</keyword>
<organism evidence="1 2">
    <name type="scientific">Sphenodon punctatus</name>
    <name type="common">Tuatara</name>
    <name type="synonym">Hatteria punctata</name>
    <dbReference type="NCBI Taxonomy" id="8508"/>
    <lineage>
        <taxon>Eukaryota</taxon>
        <taxon>Metazoa</taxon>
        <taxon>Chordata</taxon>
        <taxon>Craniata</taxon>
        <taxon>Vertebrata</taxon>
        <taxon>Euteleostomi</taxon>
        <taxon>Lepidosauria</taxon>
        <taxon>Sphenodontia</taxon>
        <taxon>Sphenodontidae</taxon>
        <taxon>Sphenodon</taxon>
    </lineage>
</organism>
<evidence type="ECO:0000313" key="1">
    <source>
        <dbReference type="Ensembl" id="ENSSPUP00000016837.1"/>
    </source>
</evidence>
<dbReference type="AlphaFoldDB" id="A0A8D0H0U2"/>
<name>A0A8D0H0U2_SPHPU</name>
<sequence length="50" mass="5836">MKAVEQDEPTPQKPQSAFYYCRLLLSILGMNSWDKRHLGKMRPFPGRLSL</sequence>
<accession>A0A8D0H0U2</accession>
<proteinExistence type="predicted"/>
<dbReference type="Proteomes" id="UP000694392">
    <property type="component" value="Unplaced"/>
</dbReference>
<reference evidence="1" key="1">
    <citation type="submission" date="2025-08" db="UniProtKB">
        <authorList>
            <consortium name="Ensembl"/>
        </authorList>
    </citation>
    <scope>IDENTIFICATION</scope>
</reference>